<evidence type="ECO:0000256" key="8">
    <source>
        <dbReference type="PROSITE-ProRule" id="PRU00221"/>
    </source>
</evidence>
<accession>B0YC70</accession>
<evidence type="ECO:0000256" key="9">
    <source>
        <dbReference type="SAM" id="MobiDB-lite"/>
    </source>
</evidence>
<dbReference type="OrthoDB" id="4096at2759"/>
<evidence type="ECO:0000256" key="5">
    <source>
        <dbReference type="ARBA" id="ARBA00022737"/>
    </source>
</evidence>
<feature type="region of interest" description="Disordered" evidence="9">
    <location>
        <begin position="1"/>
        <end position="32"/>
    </location>
</feature>
<evidence type="ECO:0000256" key="3">
    <source>
        <dbReference type="ARBA" id="ARBA00022552"/>
    </source>
</evidence>
<dbReference type="Pfam" id="PF00400">
    <property type="entry name" value="WD40"/>
    <property type="match status" value="1"/>
</dbReference>
<dbReference type="PhylomeDB" id="B0YC70"/>
<evidence type="ECO:0000256" key="1">
    <source>
        <dbReference type="ARBA" id="ARBA00004604"/>
    </source>
</evidence>
<dbReference type="GO" id="GO:0006364">
    <property type="term" value="P:rRNA processing"/>
    <property type="evidence" value="ECO:0007669"/>
    <property type="project" value="UniProtKB-KW"/>
</dbReference>
<evidence type="ECO:0000313" key="10">
    <source>
        <dbReference type="EMBL" id="EDP48201.1"/>
    </source>
</evidence>
<keyword evidence="5" id="KW-0677">Repeat</keyword>
<dbReference type="GO" id="GO:2000234">
    <property type="term" value="P:positive regulation of rRNA processing"/>
    <property type="evidence" value="ECO:0007669"/>
    <property type="project" value="TreeGrafter"/>
</dbReference>
<dbReference type="InterPro" id="IPR036322">
    <property type="entry name" value="WD40_repeat_dom_sf"/>
</dbReference>
<proteinExistence type="predicted"/>
<keyword evidence="11" id="KW-1185">Reference proteome</keyword>
<dbReference type="PANTHER" id="PTHR44215">
    <property type="entry name" value="WD REPEAT-CONTAINING PROTEIN 75"/>
    <property type="match status" value="1"/>
</dbReference>
<keyword evidence="4 8" id="KW-0853">WD repeat</keyword>
<dbReference type="InterPro" id="IPR015943">
    <property type="entry name" value="WD40/YVTN_repeat-like_dom_sf"/>
</dbReference>
<dbReference type="VEuPathDB" id="FungiDB:AFUB_089140"/>
<dbReference type="AlphaFoldDB" id="B0YC70"/>
<dbReference type="PANTHER" id="PTHR44215:SF1">
    <property type="entry name" value="WD REPEAT-CONTAINING PROTEIN 75"/>
    <property type="match status" value="1"/>
</dbReference>
<organism evidence="10 11">
    <name type="scientific">Aspergillus fumigatus (strain CBS 144.89 / FGSC A1163 / CEA10)</name>
    <name type="common">Neosartorya fumigata</name>
    <dbReference type="NCBI Taxonomy" id="451804"/>
    <lineage>
        <taxon>Eukaryota</taxon>
        <taxon>Fungi</taxon>
        <taxon>Dikarya</taxon>
        <taxon>Ascomycota</taxon>
        <taxon>Pezizomycotina</taxon>
        <taxon>Eurotiomycetes</taxon>
        <taxon>Eurotiomycetidae</taxon>
        <taxon>Eurotiales</taxon>
        <taxon>Aspergillaceae</taxon>
        <taxon>Aspergillus</taxon>
        <taxon>Aspergillus subgen. Fumigati</taxon>
    </lineage>
</organism>
<dbReference type="HOGENOM" id="CLU_434725_0_0_1"/>
<dbReference type="InterPro" id="IPR053826">
    <property type="entry name" value="WDR75"/>
</dbReference>
<feature type="region of interest" description="Disordered" evidence="9">
    <location>
        <begin position="47"/>
        <end position="83"/>
    </location>
</feature>
<evidence type="ECO:0000313" key="11">
    <source>
        <dbReference type="Proteomes" id="UP000001699"/>
    </source>
</evidence>
<dbReference type="InterPro" id="IPR001680">
    <property type="entry name" value="WD40_rpt"/>
</dbReference>
<keyword evidence="7" id="KW-0539">Nucleus</keyword>
<evidence type="ECO:0000256" key="7">
    <source>
        <dbReference type="ARBA" id="ARBA00023242"/>
    </source>
</evidence>
<protein>
    <submittedName>
        <fullName evidence="10">WD repeat protein</fullName>
    </submittedName>
</protein>
<dbReference type="GO" id="GO:0045943">
    <property type="term" value="P:positive regulation of transcription by RNA polymerase I"/>
    <property type="evidence" value="ECO:0007669"/>
    <property type="project" value="InterPro"/>
</dbReference>
<dbReference type="SMART" id="SM00320">
    <property type="entry name" value="WD40"/>
    <property type="match status" value="2"/>
</dbReference>
<sequence>MSGSSLAPGHTKRSRTSDAEKDRTKRRRFSKGALDVTEDVRLAAKGQAIENNTQRNSHGKIGVSQVQSVGSIATSTRLSPRMKSELPQDLMRRMIKNPQHLYIITSTGCVSKWNWLSGDQIASWDLARETLHAELCPSEVGELRYELLFSLRGRKDGKRQFTVTLFNGGTPRDIVVFETTQRIDNFRVFKQGQAIVAWAGQRLLLGAREFNTPDPSTMQYAWREVVLPVRVTCVDVRESGARNRTTPQGSQDNNLDTMDLVLGESGGSILIYPDFLALFPTGGIGSDDSKGLAPRRLHWHRGPVNAVRWSKDGNYIISGGDESVMVLWQLDTGRKQFLPHLSSPICNLVVSTTGKAYIVKLADNCIMVLSATELQPYVTITGLQLCHQVNKPADAAMPESRVALQPPAAVLHPQFHDRLLVAVPASRQSARNYHSTTSSCMLQTYDIRTNSQISRQALARTNATTLRISPEGTEIVTPNVSHLGICQDGKWMATIDDWIPRPEDIRALDSTSASSGSHTLHRETYLKFWRWDEVSNTWELTTRINSPHSFNSVSVPILDLASRPYSHEFATVGCDAVLRFWCASNRPCLGSATERSENRYQTWKCRGPVRTTASSSWWIRKIAEFITVG</sequence>
<dbReference type="Proteomes" id="UP000001699">
    <property type="component" value="Unassembled WGS sequence"/>
</dbReference>
<dbReference type="GO" id="GO:0003723">
    <property type="term" value="F:RNA binding"/>
    <property type="evidence" value="ECO:0007669"/>
    <property type="project" value="InterPro"/>
</dbReference>
<comment type="subcellular location">
    <subcellularLocation>
        <location evidence="1">Nucleus</location>
        <location evidence="1">Nucleolus</location>
    </subcellularLocation>
</comment>
<dbReference type="PROSITE" id="PS50082">
    <property type="entry name" value="WD_REPEATS_2"/>
    <property type="match status" value="1"/>
</dbReference>
<gene>
    <name evidence="10" type="ORF">AFUB_089140</name>
</gene>
<dbReference type="PROSITE" id="PS50294">
    <property type="entry name" value="WD_REPEATS_REGION"/>
    <property type="match status" value="1"/>
</dbReference>
<name>B0YC70_ASPFC</name>
<dbReference type="SUPFAM" id="SSF50978">
    <property type="entry name" value="WD40 repeat-like"/>
    <property type="match status" value="1"/>
</dbReference>
<dbReference type="Gene3D" id="2.130.10.10">
    <property type="entry name" value="YVTN repeat-like/Quinoprotein amine dehydrogenase"/>
    <property type="match status" value="1"/>
</dbReference>
<evidence type="ECO:0000256" key="6">
    <source>
        <dbReference type="ARBA" id="ARBA00023163"/>
    </source>
</evidence>
<dbReference type="GO" id="GO:0032040">
    <property type="term" value="C:small-subunit processome"/>
    <property type="evidence" value="ECO:0007669"/>
    <property type="project" value="InterPro"/>
</dbReference>
<evidence type="ECO:0000256" key="4">
    <source>
        <dbReference type="ARBA" id="ARBA00022574"/>
    </source>
</evidence>
<keyword evidence="6" id="KW-0804">Transcription</keyword>
<keyword evidence="2" id="KW-0690">Ribosome biogenesis</keyword>
<dbReference type="EMBL" id="DS499601">
    <property type="protein sequence ID" value="EDP48201.1"/>
    <property type="molecule type" value="Genomic_DNA"/>
</dbReference>
<evidence type="ECO:0000256" key="2">
    <source>
        <dbReference type="ARBA" id="ARBA00022517"/>
    </source>
</evidence>
<feature type="compositionally biased region" description="Polar residues" evidence="9">
    <location>
        <begin position="64"/>
        <end position="78"/>
    </location>
</feature>
<reference evidence="10 11" key="1">
    <citation type="journal article" date="2008" name="PLoS Genet.">
        <title>Genomic islands in the pathogenic filamentous fungus Aspergillus fumigatus.</title>
        <authorList>
            <person name="Fedorova N.D."/>
            <person name="Khaldi N."/>
            <person name="Joardar V.S."/>
            <person name="Maiti R."/>
            <person name="Amedeo P."/>
            <person name="Anderson M.J."/>
            <person name="Crabtree J."/>
            <person name="Silva J.C."/>
            <person name="Badger J.H."/>
            <person name="Albarraq A."/>
            <person name="Angiuoli S."/>
            <person name="Bussey H."/>
            <person name="Bowyer P."/>
            <person name="Cotty P.J."/>
            <person name="Dyer P.S."/>
            <person name="Egan A."/>
            <person name="Galens K."/>
            <person name="Fraser-Liggett C.M."/>
            <person name="Haas B.J."/>
            <person name="Inman J.M."/>
            <person name="Kent R."/>
            <person name="Lemieux S."/>
            <person name="Malavazi I."/>
            <person name="Orvis J."/>
            <person name="Roemer T."/>
            <person name="Ronning C.M."/>
            <person name="Sundaram J.P."/>
            <person name="Sutton G."/>
            <person name="Turner G."/>
            <person name="Venter J.C."/>
            <person name="White O.R."/>
            <person name="Whitty B.R."/>
            <person name="Youngman P."/>
            <person name="Wolfe K.H."/>
            <person name="Goldman G.H."/>
            <person name="Wortman J.R."/>
            <person name="Jiang B."/>
            <person name="Denning D.W."/>
            <person name="Nierman W.C."/>
        </authorList>
    </citation>
    <scope>NUCLEOTIDE SEQUENCE [LARGE SCALE GENOMIC DNA]</scope>
    <source>
        <strain evidence="11">CBS 144.89 / FGSC A1163 / CEA10</strain>
    </source>
</reference>
<keyword evidence="3" id="KW-0698">rRNA processing</keyword>
<feature type="repeat" description="WD" evidence="8">
    <location>
        <begin position="297"/>
        <end position="338"/>
    </location>
</feature>